<proteinExistence type="predicted"/>
<keyword evidence="3" id="KW-1185">Reference proteome</keyword>
<evidence type="ECO:0000313" key="2">
    <source>
        <dbReference type="EMBL" id="GHA81411.1"/>
    </source>
</evidence>
<sequence length="91" mass="10483">MNKHFFLKSSFRGLRYQLDFVPFTTFGKIIYTAFLWVLAGYLFSTLILAEIKQSDASPVWVSSLNITAIMIAIFGLTFITLVIFFIMSIRE</sequence>
<dbReference type="Proteomes" id="UP000634004">
    <property type="component" value="Unassembled WGS sequence"/>
</dbReference>
<keyword evidence="1" id="KW-1133">Transmembrane helix</keyword>
<evidence type="ECO:0000313" key="3">
    <source>
        <dbReference type="Proteomes" id="UP000634004"/>
    </source>
</evidence>
<organism evidence="2 3">
    <name type="scientific">Algimonas arctica</name>
    <dbReference type="NCBI Taxonomy" id="1479486"/>
    <lineage>
        <taxon>Bacteria</taxon>
        <taxon>Pseudomonadati</taxon>
        <taxon>Pseudomonadota</taxon>
        <taxon>Alphaproteobacteria</taxon>
        <taxon>Maricaulales</taxon>
        <taxon>Robiginitomaculaceae</taxon>
        <taxon>Algimonas</taxon>
    </lineage>
</organism>
<comment type="caution">
    <text evidence="2">The sequence shown here is derived from an EMBL/GenBank/DDBJ whole genome shotgun (WGS) entry which is preliminary data.</text>
</comment>
<name>A0A8J3CPA8_9PROT</name>
<dbReference type="EMBL" id="BMZH01000001">
    <property type="protein sequence ID" value="GHA81411.1"/>
    <property type="molecule type" value="Genomic_DNA"/>
</dbReference>
<keyword evidence="1" id="KW-0812">Transmembrane</keyword>
<gene>
    <name evidence="2" type="ORF">GCM10009069_00510</name>
</gene>
<reference evidence="2" key="1">
    <citation type="journal article" date="2014" name="Int. J. Syst. Evol. Microbiol.">
        <title>Complete genome sequence of Corynebacterium casei LMG S-19264T (=DSM 44701T), isolated from a smear-ripened cheese.</title>
        <authorList>
            <consortium name="US DOE Joint Genome Institute (JGI-PGF)"/>
            <person name="Walter F."/>
            <person name="Albersmeier A."/>
            <person name="Kalinowski J."/>
            <person name="Ruckert C."/>
        </authorList>
    </citation>
    <scope>NUCLEOTIDE SEQUENCE</scope>
    <source>
        <strain evidence="2">KCTC 32513</strain>
    </source>
</reference>
<evidence type="ECO:0000256" key="1">
    <source>
        <dbReference type="SAM" id="Phobius"/>
    </source>
</evidence>
<feature type="transmembrane region" description="Helical" evidence="1">
    <location>
        <begin position="63"/>
        <end position="87"/>
    </location>
</feature>
<protein>
    <submittedName>
        <fullName evidence="2">Uncharacterized protein</fullName>
    </submittedName>
</protein>
<reference evidence="2" key="2">
    <citation type="submission" date="2020-09" db="EMBL/GenBank/DDBJ databases">
        <authorList>
            <person name="Sun Q."/>
            <person name="Kim S."/>
        </authorList>
    </citation>
    <scope>NUCLEOTIDE SEQUENCE</scope>
    <source>
        <strain evidence="2">KCTC 32513</strain>
    </source>
</reference>
<feature type="transmembrane region" description="Helical" evidence="1">
    <location>
        <begin position="20"/>
        <end position="43"/>
    </location>
</feature>
<keyword evidence="1" id="KW-0472">Membrane</keyword>
<accession>A0A8J3CPA8</accession>
<dbReference type="AlphaFoldDB" id="A0A8J3CPA8"/>